<organism evidence="2 3">
    <name type="scientific">Actinoallomurus vinaceus</name>
    <dbReference type="NCBI Taxonomy" id="1080074"/>
    <lineage>
        <taxon>Bacteria</taxon>
        <taxon>Bacillati</taxon>
        <taxon>Actinomycetota</taxon>
        <taxon>Actinomycetes</taxon>
        <taxon>Streptosporangiales</taxon>
        <taxon>Thermomonosporaceae</taxon>
        <taxon>Actinoallomurus</taxon>
    </lineage>
</organism>
<feature type="transmembrane region" description="Helical" evidence="1">
    <location>
        <begin position="177"/>
        <end position="195"/>
    </location>
</feature>
<gene>
    <name evidence="2" type="ORF">GCM10023196_032040</name>
</gene>
<protein>
    <submittedName>
        <fullName evidence="2">Uncharacterized protein</fullName>
    </submittedName>
</protein>
<proteinExistence type="predicted"/>
<comment type="caution">
    <text evidence="2">The sequence shown here is derived from an EMBL/GenBank/DDBJ whole genome shotgun (WGS) entry which is preliminary data.</text>
</comment>
<sequence>MSMLEAGKWMCMAAIAETMYAACVIPGAYPAVVEMGLAYSDPGQMDNAGTDWKTTASQLQQVGTKLEELAKGVPLDKWQEGGREAFDAALIKYKGELAKVNQFTDDVGGMLKIAGYAFFAFAVLAFAIGTLLAVWATSILATAWTIVGGAALEAAGNAVAGVCDTILSASCVSLKTALISIAGIIGAGMGVYMYSQHKAMDPTGQGPVNFQQATLMPTSPNVQMPTTT</sequence>
<keyword evidence="1" id="KW-0812">Transmembrane</keyword>
<evidence type="ECO:0000313" key="3">
    <source>
        <dbReference type="Proteomes" id="UP001501442"/>
    </source>
</evidence>
<name>A0ABP8U9C5_9ACTN</name>
<dbReference type="EMBL" id="BAABHK010000004">
    <property type="protein sequence ID" value="GAA4625921.1"/>
    <property type="molecule type" value="Genomic_DNA"/>
</dbReference>
<keyword evidence="3" id="KW-1185">Reference proteome</keyword>
<reference evidence="3" key="1">
    <citation type="journal article" date="2019" name="Int. J. Syst. Evol. Microbiol.">
        <title>The Global Catalogue of Microorganisms (GCM) 10K type strain sequencing project: providing services to taxonomists for standard genome sequencing and annotation.</title>
        <authorList>
            <consortium name="The Broad Institute Genomics Platform"/>
            <consortium name="The Broad Institute Genome Sequencing Center for Infectious Disease"/>
            <person name="Wu L."/>
            <person name="Ma J."/>
        </authorList>
    </citation>
    <scope>NUCLEOTIDE SEQUENCE [LARGE SCALE GENOMIC DNA]</scope>
    <source>
        <strain evidence="3">JCM 17939</strain>
    </source>
</reference>
<keyword evidence="1" id="KW-1133">Transmembrane helix</keyword>
<feature type="transmembrane region" description="Helical" evidence="1">
    <location>
        <begin position="113"/>
        <end position="136"/>
    </location>
</feature>
<evidence type="ECO:0000256" key="1">
    <source>
        <dbReference type="SAM" id="Phobius"/>
    </source>
</evidence>
<dbReference type="RefSeq" id="WP_345431594.1">
    <property type="nucleotide sequence ID" value="NZ_BAABHK010000004.1"/>
</dbReference>
<accession>A0ABP8U9C5</accession>
<dbReference type="Proteomes" id="UP001501442">
    <property type="component" value="Unassembled WGS sequence"/>
</dbReference>
<keyword evidence="1" id="KW-0472">Membrane</keyword>
<evidence type="ECO:0000313" key="2">
    <source>
        <dbReference type="EMBL" id="GAA4625921.1"/>
    </source>
</evidence>